<dbReference type="OrthoDB" id="9801244at2"/>
<accession>A0A345SWP5</accession>
<protein>
    <recommendedName>
        <fullName evidence="5">WD40 repeat domain-containing protein</fullName>
    </recommendedName>
</protein>
<gene>
    <name evidence="3" type="ORF">C7M71_012545</name>
</gene>
<evidence type="ECO:0000313" key="4">
    <source>
        <dbReference type="Proteomes" id="UP000249340"/>
    </source>
</evidence>
<dbReference type="Gene3D" id="2.120.10.30">
    <property type="entry name" value="TolB, C-terminal domain"/>
    <property type="match status" value="1"/>
</dbReference>
<dbReference type="InterPro" id="IPR011042">
    <property type="entry name" value="6-blade_b-propeller_TolB-like"/>
</dbReference>
<dbReference type="EMBL" id="CP031264">
    <property type="protein sequence ID" value="AXI78150.1"/>
    <property type="molecule type" value="Genomic_DNA"/>
</dbReference>
<keyword evidence="2" id="KW-0732">Signal</keyword>
<dbReference type="Proteomes" id="UP000249340">
    <property type="component" value="Chromosome"/>
</dbReference>
<feature type="compositionally biased region" description="Low complexity" evidence="1">
    <location>
        <begin position="295"/>
        <end position="323"/>
    </location>
</feature>
<keyword evidence="4" id="KW-1185">Reference proteome</keyword>
<evidence type="ECO:0008006" key="5">
    <source>
        <dbReference type="Google" id="ProtNLM"/>
    </source>
</evidence>
<proteinExistence type="predicted"/>
<dbReference type="KEGG" id="stri:C7M71_012545"/>
<reference evidence="4" key="1">
    <citation type="submission" date="2018-07" db="EMBL/GenBank/DDBJ databases">
        <title>Streptacidiphilus bronchialis DSM 106435 chromosome.</title>
        <authorList>
            <person name="Batra D."/>
            <person name="Gulvik C.A."/>
        </authorList>
    </citation>
    <scope>NUCLEOTIDE SEQUENCE [LARGE SCALE GENOMIC DNA]</scope>
    <source>
        <strain evidence="4">DSM 106435</strain>
    </source>
</reference>
<feature type="signal peptide" evidence="2">
    <location>
        <begin position="1"/>
        <end position="35"/>
    </location>
</feature>
<sequence>MGRLGVGRQKATQVAVVVTAAAVLVAGAAAGPAVAAESRGTLFTFQDDRIDESSGLAASTLHPGVVWTHNDSGDSGRVFAVDEKTGRTLATVTLAGIDPRDTEAISIGPDERGRPTVFLGDIGDNLGGTWPEVWIYRFTEPTGKLHDMTVPVTRFTVRYEDGPRDAEALMVHPRTGRVYIASKQRSGGHLYAGPERLSASGVNVFRRIADVPATVTDGAFSPDGGRLVLRGYFSATAYRWKGGAPHRIGPVNVPLQYQGESVTFTPDGRALLYGSEGRNSSVWREPLTGEALPDSARTASAKPSSAAPSAGPSTAGAPGAAAGSSGGLSGRSLLGLAAVGVAALAVARLRRGRR</sequence>
<feature type="region of interest" description="Disordered" evidence="1">
    <location>
        <begin position="283"/>
        <end position="326"/>
    </location>
</feature>
<dbReference type="AlphaFoldDB" id="A0A345SWP5"/>
<evidence type="ECO:0000256" key="2">
    <source>
        <dbReference type="SAM" id="SignalP"/>
    </source>
</evidence>
<dbReference type="InterPro" id="IPR011047">
    <property type="entry name" value="Quinoprotein_ADH-like_sf"/>
</dbReference>
<dbReference type="SUPFAM" id="SSF50998">
    <property type="entry name" value="Quinoprotein alcohol dehydrogenase-like"/>
    <property type="match status" value="1"/>
</dbReference>
<organism evidence="3 4">
    <name type="scientific">Peterkaempfera bronchialis</name>
    <dbReference type="NCBI Taxonomy" id="2126346"/>
    <lineage>
        <taxon>Bacteria</taxon>
        <taxon>Bacillati</taxon>
        <taxon>Actinomycetota</taxon>
        <taxon>Actinomycetes</taxon>
        <taxon>Kitasatosporales</taxon>
        <taxon>Streptomycetaceae</taxon>
        <taxon>Peterkaempfera</taxon>
    </lineage>
</organism>
<name>A0A345SWP5_9ACTN</name>
<evidence type="ECO:0000256" key="1">
    <source>
        <dbReference type="SAM" id="MobiDB-lite"/>
    </source>
</evidence>
<evidence type="ECO:0000313" key="3">
    <source>
        <dbReference type="EMBL" id="AXI78150.1"/>
    </source>
</evidence>
<feature type="chain" id="PRO_5016797938" description="WD40 repeat domain-containing protein" evidence="2">
    <location>
        <begin position="36"/>
        <end position="354"/>
    </location>
</feature>